<feature type="transmembrane region" description="Helical" evidence="1">
    <location>
        <begin position="74"/>
        <end position="97"/>
    </location>
</feature>
<protein>
    <submittedName>
        <fullName evidence="2">ABC-type transport system involved in multi-copper enzyme maturation, permease component</fullName>
    </submittedName>
</protein>
<dbReference type="EMBL" id="FOKG01000028">
    <property type="protein sequence ID" value="SFB61633.1"/>
    <property type="molecule type" value="Genomic_DNA"/>
</dbReference>
<feature type="transmembrane region" description="Helical" evidence="1">
    <location>
        <begin position="165"/>
        <end position="185"/>
    </location>
</feature>
<proteinExistence type="predicted"/>
<accession>A0A1I1CMI6</accession>
<keyword evidence="1" id="KW-1133">Transmembrane helix</keyword>
<reference evidence="3" key="1">
    <citation type="submission" date="2016-10" db="EMBL/GenBank/DDBJ databases">
        <authorList>
            <person name="Varghese N."/>
            <person name="Submissions S."/>
        </authorList>
    </citation>
    <scope>NUCLEOTIDE SEQUENCE [LARGE SCALE GENOMIC DNA]</scope>
    <source>
        <strain evidence="3">CGMCC 4.3568</strain>
    </source>
</reference>
<sequence>MTTLTVPDTGHTTGGGLHGAIAAEWTKLWSVRSTWWSLTASVVLTLGYTVLTAISVRVQADDGSEALQMGAPEIAASAVFYLAQFTVLAWATMTIAGEYGTGSIRSTLQWVPVRTRMLLAKLTVLAPILCVLGVVLGATSTGLAALTMGGAGTPSDFGDAVEMSLAIAVYCALLGALTLGIGTALRSVAGTITMTFMLLLVVPMLLAAIGLRAAGDYLPGLAGLNLMFGQDGINPITGMPSPYPQAVALVVLAAWALLALGVGATLLRRRDA</sequence>
<evidence type="ECO:0000313" key="3">
    <source>
        <dbReference type="Proteomes" id="UP000243799"/>
    </source>
</evidence>
<feature type="transmembrane region" description="Helical" evidence="1">
    <location>
        <begin position="246"/>
        <end position="267"/>
    </location>
</feature>
<evidence type="ECO:0000313" key="2">
    <source>
        <dbReference type="EMBL" id="SFB61633.1"/>
    </source>
</evidence>
<keyword evidence="3" id="KW-1185">Reference proteome</keyword>
<dbReference type="AlphaFoldDB" id="A0A1I1CMI6"/>
<feature type="transmembrane region" description="Helical" evidence="1">
    <location>
        <begin position="118"/>
        <end position="145"/>
    </location>
</feature>
<dbReference type="OrthoDB" id="3432393at2"/>
<gene>
    <name evidence="2" type="ORF">SAMN05216266_12856</name>
</gene>
<organism evidence="2 3">
    <name type="scientific">Amycolatopsis marina</name>
    <dbReference type="NCBI Taxonomy" id="490629"/>
    <lineage>
        <taxon>Bacteria</taxon>
        <taxon>Bacillati</taxon>
        <taxon>Actinomycetota</taxon>
        <taxon>Actinomycetes</taxon>
        <taxon>Pseudonocardiales</taxon>
        <taxon>Pseudonocardiaceae</taxon>
        <taxon>Amycolatopsis</taxon>
    </lineage>
</organism>
<dbReference type="Proteomes" id="UP000243799">
    <property type="component" value="Unassembled WGS sequence"/>
</dbReference>
<name>A0A1I1CMI6_9PSEU</name>
<dbReference type="STRING" id="490629.SAMN05216266_12856"/>
<dbReference type="RefSeq" id="WP_091678605.1">
    <property type="nucleotide sequence ID" value="NZ_FOKG01000028.1"/>
</dbReference>
<keyword evidence="1" id="KW-0812">Transmembrane</keyword>
<feature type="transmembrane region" description="Helical" evidence="1">
    <location>
        <begin position="35"/>
        <end position="54"/>
    </location>
</feature>
<feature type="transmembrane region" description="Helical" evidence="1">
    <location>
        <begin position="192"/>
        <end position="211"/>
    </location>
</feature>
<keyword evidence="1" id="KW-0472">Membrane</keyword>
<evidence type="ECO:0000256" key="1">
    <source>
        <dbReference type="SAM" id="Phobius"/>
    </source>
</evidence>